<dbReference type="InParanoid" id="A0A061GDS0"/>
<accession>A0A061GDS0</accession>
<reference evidence="1 2" key="1">
    <citation type="journal article" date="2013" name="Genome Biol.">
        <title>The genome sequence of the most widely cultivated cacao type and its use to identify candidate genes regulating pod color.</title>
        <authorList>
            <person name="Motamayor J.C."/>
            <person name="Mockaitis K."/>
            <person name="Schmutz J."/>
            <person name="Haiminen N."/>
            <person name="Iii D.L."/>
            <person name="Cornejo O."/>
            <person name="Findley S.D."/>
            <person name="Zheng P."/>
            <person name="Utro F."/>
            <person name="Royaert S."/>
            <person name="Saski C."/>
            <person name="Jenkins J."/>
            <person name="Podicheti R."/>
            <person name="Zhao M."/>
            <person name="Scheffler B.E."/>
            <person name="Stack J.C."/>
            <person name="Feltus F.A."/>
            <person name="Mustiga G.M."/>
            <person name="Amores F."/>
            <person name="Phillips W."/>
            <person name="Marelli J.P."/>
            <person name="May G.D."/>
            <person name="Shapiro H."/>
            <person name="Ma J."/>
            <person name="Bustamante C.D."/>
            <person name="Schnell R.J."/>
            <person name="Main D."/>
            <person name="Gilbert D."/>
            <person name="Parida L."/>
            <person name="Kuhn D.N."/>
        </authorList>
    </citation>
    <scope>NUCLEOTIDE SEQUENCE [LARGE SCALE GENOMIC DNA]</scope>
    <source>
        <strain evidence="2">cv. Matina 1-6</strain>
    </source>
</reference>
<organism evidence="1 2">
    <name type="scientific">Theobroma cacao</name>
    <name type="common">Cacao</name>
    <name type="synonym">Cocoa</name>
    <dbReference type="NCBI Taxonomy" id="3641"/>
    <lineage>
        <taxon>Eukaryota</taxon>
        <taxon>Viridiplantae</taxon>
        <taxon>Streptophyta</taxon>
        <taxon>Embryophyta</taxon>
        <taxon>Tracheophyta</taxon>
        <taxon>Spermatophyta</taxon>
        <taxon>Magnoliopsida</taxon>
        <taxon>eudicotyledons</taxon>
        <taxon>Gunneridae</taxon>
        <taxon>Pentapetalae</taxon>
        <taxon>rosids</taxon>
        <taxon>malvids</taxon>
        <taxon>Malvales</taxon>
        <taxon>Malvaceae</taxon>
        <taxon>Byttnerioideae</taxon>
        <taxon>Theobroma</taxon>
    </lineage>
</organism>
<name>A0A061GDS0_THECC</name>
<dbReference type="Gramene" id="EOY27302">
    <property type="protein sequence ID" value="EOY27302"/>
    <property type="gene ID" value="TCM_029177"/>
</dbReference>
<dbReference type="EMBL" id="CM001884">
    <property type="protein sequence ID" value="EOY27302.1"/>
    <property type="molecule type" value="Genomic_DNA"/>
</dbReference>
<keyword evidence="2" id="KW-1185">Reference proteome</keyword>
<protein>
    <submittedName>
        <fullName evidence="1">Uncharacterized protein</fullName>
    </submittedName>
</protein>
<proteinExistence type="predicted"/>
<gene>
    <name evidence="1" type="ORF">TCM_029177</name>
</gene>
<dbReference type="HOGENOM" id="CLU_2268717_0_0_1"/>
<dbReference type="Proteomes" id="UP000026915">
    <property type="component" value="Chromosome 6"/>
</dbReference>
<evidence type="ECO:0000313" key="2">
    <source>
        <dbReference type="Proteomes" id="UP000026915"/>
    </source>
</evidence>
<evidence type="ECO:0000313" key="1">
    <source>
        <dbReference type="EMBL" id="EOY27302.1"/>
    </source>
</evidence>
<dbReference type="AlphaFoldDB" id="A0A061GDS0"/>
<sequence>MTCLTAEKRGISGLAMKVREGQGVKVKGGVVHPGTELVLVMLGKDGLISLTTGSHGRQQQFKVGVDALQLKLLYAILAASVCLLPDHANGIATRRLDINLNLI</sequence>